<dbReference type="InterPro" id="IPR052929">
    <property type="entry name" value="RNase_H-like_EbsB-rel"/>
</dbReference>
<feature type="domain" description="RNase H type-1" evidence="1">
    <location>
        <begin position="6"/>
        <end position="88"/>
    </location>
</feature>
<protein>
    <recommendedName>
        <fullName evidence="1">RNase H type-1 domain-containing protein</fullName>
    </recommendedName>
</protein>
<keyword evidence="2" id="KW-1185">Reference proteome</keyword>
<dbReference type="GO" id="GO:0004523">
    <property type="term" value="F:RNA-DNA hybrid ribonuclease activity"/>
    <property type="evidence" value="ECO:0007669"/>
    <property type="project" value="InterPro"/>
</dbReference>
<dbReference type="Pfam" id="PF13456">
    <property type="entry name" value="RVT_3"/>
    <property type="match status" value="1"/>
</dbReference>
<dbReference type="AlphaFoldDB" id="A0A9R0I4S5"/>
<evidence type="ECO:0000313" key="3">
    <source>
        <dbReference type="RefSeq" id="XP_021842478.2"/>
    </source>
</evidence>
<dbReference type="CDD" id="cd06222">
    <property type="entry name" value="RNase_H_like"/>
    <property type="match status" value="1"/>
</dbReference>
<dbReference type="KEGG" id="soe:110782619"/>
<accession>A0A9R0I4S5</accession>
<dbReference type="InterPro" id="IPR002156">
    <property type="entry name" value="RNaseH_domain"/>
</dbReference>
<dbReference type="PANTHER" id="PTHR47074:SF21">
    <property type="entry name" value="RNASE H TYPE-1 DOMAIN-CONTAINING PROTEIN"/>
    <property type="match status" value="1"/>
</dbReference>
<name>A0A9R0I4S5_SPIOL</name>
<dbReference type="SUPFAM" id="SSF53098">
    <property type="entry name" value="Ribonuclease H-like"/>
    <property type="match status" value="1"/>
</dbReference>
<gene>
    <name evidence="3" type="primary">LOC110782619</name>
</gene>
<dbReference type="InterPro" id="IPR036397">
    <property type="entry name" value="RNaseH_sf"/>
</dbReference>
<dbReference type="GO" id="GO:0003676">
    <property type="term" value="F:nucleic acid binding"/>
    <property type="evidence" value="ECO:0007669"/>
    <property type="project" value="InterPro"/>
</dbReference>
<reference evidence="3" key="2">
    <citation type="submission" date="2025-08" db="UniProtKB">
        <authorList>
            <consortium name="RefSeq"/>
        </authorList>
    </citation>
    <scope>IDENTIFICATION</scope>
    <source>
        <tissue evidence="3">Leaf</tissue>
    </source>
</reference>
<dbReference type="GeneID" id="110782619"/>
<dbReference type="Proteomes" id="UP000813463">
    <property type="component" value="Chromosome 4"/>
</dbReference>
<dbReference type="RefSeq" id="XP_021842478.2">
    <property type="nucleotide sequence ID" value="XM_021986786.2"/>
</dbReference>
<reference evidence="2" key="1">
    <citation type="journal article" date="2021" name="Nat. Commun.">
        <title>Genomic analyses provide insights into spinach domestication and the genetic basis of agronomic traits.</title>
        <authorList>
            <person name="Cai X."/>
            <person name="Sun X."/>
            <person name="Xu C."/>
            <person name="Sun H."/>
            <person name="Wang X."/>
            <person name="Ge C."/>
            <person name="Zhang Z."/>
            <person name="Wang Q."/>
            <person name="Fei Z."/>
            <person name="Jiao C."/>
            <person name="Wang Q."/>
        </authorList>
    </citation>
    <scope>NUCLEOTIDE SEQUENCE [LARGE SCALE GENOMIC DNA]</scope>
    <source>
        <strain evidence="2">cv. Varoflay</strain>
    </source>
</reference>
<proteinExistence type="predicted"/>
<sequence>MRGRWPPDIAECKALLYGVQLAKRYGFKHLILEGDCQVVINRLKKASTFLSDLDSLLDDVLSIITFFDFISFSHVKRDGNFVSHHLARLVPFGFEQVWENHCPIGLSPYVLMDKLSSVTPFLVTCNTVTFRLPLT</sequence>
<dbReference type="PANTHER" id="PTHR47074">
    <property type="entry name" value="BNAC02G40300D PROTEIN"/>
    <property type="match status" value="1"/>
</dbReference>
<dbReference type="Gene3D" id="3.30.420.10">
    <property type="entry name" value="Ribonuclease H-like superfamily/Ribonuclease H"/>
    <property type="match status" value="1"/>
</dbReference>
<organism evidence="2 3">
    <name type="scientific">Spinacia oleracea</name>
    <name type="common">Spinach</name>
    <dbReference type="NCBI Taxonomy" id="3562"/>
    <lineage>
        <taxon>Eukaryota</taxon>
        <taxon>Viridiplantae</taxon>
        <taxon>Streptophyta</taxon>
        <taxon>Embryophyta</taxon>
        <taxon>Tracheophyta</taxon>
        <taxon>Spermatophyta</taxon>
        <taxon>Magnoliopsida</taxon>
        <taxon>eudicotyledons</taxon>
        <taxon>Gunneridae</taxon>
        <taxon>Pentapetalae</taxon>
        <taxon>Caryophyllales</taxon>
        <taxon>Chenopodiaceae</taxon>
        <taxon>Chenopodioideae</taxon>
        <taxon>Anserineae</taxon>
        <taxon>Spinacia</taxon>
    </lineage>
</organism>
<dbReference type="InterPro" id="IPR044730">
    <property type="entry name" value="RNase_H-like_dom_plant"/>
</dbReference>
<evidence type="ECO:0000313" key="2">
    <source>
        <dbReference type="Proteomes" id="UP000813463"/>
    </source>
</evidence>
<dbReference type="InterPro" id="IPR012337">
    <property type="entry name" value="RNaseH-like_sf"/>
</dbReference>
<evidence type="ECO:0000259" key="1">
    <source>
        <dbReference type="Pfam" id="PF13456"/>
    </source>
</evidence>